<dbReference type="AlphaFoldDB" id="A0A0A9F1P8"/>
<evidence type="ECO:0000313" key="1">
    <source>
        <dbReference type="EMBL" id="JAE02213.1"/>
    </source>
</evidence>
<protein>
    <submittedName>
        <fullName evidence="1">Uncharacterized protein</fullName>
    </submittedName>
</protein>
<reference evidence="1" key="1">
    <citation type="submission" date="2014-09" db="EMBL/GenBank/DDBJ databases">
        <authorList>
            <person name="Magalhaes I.L.F."/>
            <person name="Oliveira U."/>
            <person name="Santos F.R."/>
            <person name="Vidigal T.H.D.A."/>
            <person name="Brescovit A.D."/>
            <person name="Santos A.J."/>
        </authorList>
    </citation>
    <scope>NUCLEOTIDE SEQUENCE</scope>
    <source>
        <tissue evidence="1">Shoot tissue taken approximately 20 cm above the soil surface</tissue>
    </source>
</reference>
<organism evidence="1">
    <name type="scientific">Arundo donax</name>
    <name type="common">Giant reed</name>
    <name type="synonym">Donax arundinaceus</name>
    <dbReference type="NCBI Taxonomy" id="35708"/>
    <lineage>
        <taxon>Eukaryota</taxon>
        <taxon>Viridiplantae</taxon>
        <taxon>Streptophyta</taxon>
        <taxon>Embryophyta</taxon>
        <taxon>Tracheophyta</taxon>
        <taxon>Spermatophyta</taxon>
        <taxon>Magnoliopsida</taxon>
        <taxon>Liliopsida</taxon>
        <taxon>Poales</taxon>
        <taxon>Poaceae</taxon>
        <taxon>PACMAD clade</taxon>
        <taxon>Arundinoideae</taxon>
        <taxon>Arundineae</taxon>
        <taxon>Arundo</taxon>
    </lineage>
</organism>
<proteinExistence type="predicted"/>
<accession>A0A0A9F1P8</accession>
<dbReference type="EMBL" id="GBRH01195683">
    <property type="protein sequence ID" value="JAE02213.1"/>
    <property type="molecule type" value="Transcribed_RNA"/>
</dbReference>
<name>A0A0A9F1P8_ARUDO</name>
<sequence length="33" mass="3897">MISGRRHHDNIISLRSNTSRQAVKHVTYDFYPP</sequence>
<reference evidence="1" key="2">
    <citation type="journal article" date="2015" name="Data Brief">
        <title>Shoot transcriptome of the giant reed, Arundo donax.</title>
        <authorList>
            <person name="Barrero R.A."/>
            <person name="Guerrero F.D."/>
            <person name="Moolhuijzen P."/>
            <person name="Goolsby J.A."/>
            <person name="Tidwell J."/>
            <person name="Bellgard S.E."/>
            <person name="Bellgard M.I."/>
        </authorList>
    </citation>
    <scope>NUCLEOTIDE SEQUENCE</scope>
    <source>
        <tissue evidence="1">Shoot tissue taken approximately 20 cm above the soil surface</tissue>
    </source>
</reference>